<reference evidence="2 3" key="1">
    <citation type="submission" date="2024-09" db="EMBL/GenBank/DDBJ databases">
        <authorList>
            <person name="Sun Q."/>
            <person name="Mori K."/>
        </authorList>
    </citation>
    <scope>NUCLEOTIDE SEQUENCE [LARGE SCALE GENOMIC DNA]</scope>
    <source>
        <strain evidence="2 3">CCM 7706</strain>
    </source>
</reference>
<proteinExistence type="predicted"/>
<comment type="caution">
    <text evidence="2">The sequence shown here is derived from an EMBL/GenBank/DDBJ whole genome shotgun (WGS) entry which is preliminary data.</text>
</comment>
<feature type="region of interest" description="Disordered" evidence="1">
    <location>
        <begin position="1"/>
        <end position="25"/>
    </location>
</feature>
<evidence type="ECO:0008006" key="4">
    <source>
        <dbReference type="Google" id="ProtNLM"/>
    </source>
</evidence>
<accession>A0ABV6D0X4</accession>
<feature type="compositionally biased region" description="Basic and acidic residues" evidence="1">
    <location>
        <begin position="1"/>
        <end position="14"/>
    </location>
</feature>
<evidence type="ECO:0000313" key="2">
    <source>
        <dbReference type="EMBL" id="MFC0206296.1"/>
    </source>
</evidence>
<dbReference type="EMBL" id="JBHLWK010000025">
    <property type="protein sequence ID" value="MFC0206296.1"/>
    <property type="molecule type" value="Genomic_DNA"/>
</dbReference>
<keyword evidence="3" id="KW-1185">Reference proteome</keyword>
<sequence>MDTGRSERAGRDEDPACAPEAEIAPGIVPEGDERRMQVRTYNFWAGLLDERSLPDIADLHPEQLPDFGPCSVLLDFGGGIEDPQIAWLGANLARECGAEGPIRRLAEVPAGSLLSRIADHYMQILASEAPIGFEADFVDRRGAPILYRGILLPFSRAGTRIDFVYGVISWKEGLPPPFDAGDAAHALDPVPAWTDGPLAAWADGPAGPGPSPAAAGLAERLASARDSAAAARGHQHRMEQALREAIGRAYDLSLAAEAAPGDFARLLRIAGIRPRPGPGPLVKLVFGDGTGRARSAEACAAIAHARRLGLAAGELPRHLAATPGGLAAVVREERRLQRAERRAQQAGGAARA</sequence>
<dbReference type="RefSeq" id="WP_379488916.1">
    <property type="nucleotide sequence ID" value="NZ_JBHLWK010000025.1"/>
</dbReference>
<protein>
    <recommendedName>
        <fullName evidence="4">PAS domain-containing protein</fullName>
    </recommendedName>
</protein>
<evidence type="ECO:0000256" key="1">
    <source>
        <dbReference type="SAM" id="MobiDB-lite"/>
    </source>
</evidence>
<gene>
    <name evidence="2" type="ORF">ACFFJC_18675</name>
</gene>
<name>A0ABV6D0X4_9SPHN</name>
<organism evidence="2 3">
    <name type="scientific">Novosphingobium soli</name>
    <dbReference type="NCBI Taxonomy" id="574956"/>
    <lineage>
        <taxon>Bacteria</taxon>
        <taxon>Pseudomonadati</taxon>
        <taxon>Pseudomonadota</taxon>
        <taxon>Alphaproteobacteria</taxon>
        <taxon>Sphingomonadales</taxon>
        <taxon>Sphingomonadaceae</taxon>
        <taxon>Novosphingobium</taxon>
    </lineage>
</organism>
<dbReference type="Proteomes" id="UP001589798">
    <property type="component" value="Unassembled WGS sequence"/>
</dbReference>
<evidence type="ECO:0000313" key="3">
    <source>
        <dbReference type="Proteomes" id="UP001589798"/>
    </source>
</evidence>